<accession>A0A9W9KCN2</accession>
<protein>
    <submittedName>
        <fullName evidence="10">Basic leucine zipper</fullName>
    </submittedName>
</protein>
<dbReference type="Pfam" id="PF07716">
    <property type="entry name" value="bZIP_2"/>
    <property type="match status" value="1"/>
</dbReference>
<dbReference type="AlphaFoldDB" id="A0A9W9KCN2"/>
<evidence type="ECO:0000256" key="2">
    <source>
        <dbReference type="ARBA" id="ARBA00007163"/>
    </source>
</evidence>
<evidence type="ECO:0000313" key="11">
    <source>
        <dbReference type="Proteomes" id="UP001141434"/>
    </source>
</evidence>
<dbReference type="InterPro" id="IPR004827">
    <property type="entry name" value="bZIP"/>
</dbReference>
<organism evidence="10 11">
    <name type="scientific">Penicillium alfredii</name>
    <dbReference type="NCBI Taxonomy" id="1506179"/>
    <lineage>
        <taxon>Eukaryota</taxon>
        <taxon>Fungi</taxon>
        <taxon>Dikarya</taxon>
        <taxon>Ascomycota</taxon>
        <taxon>Pezizomycotina</taxon>
        <taxon>Eurotiomycetes</taxon>
        <taxon>Eurotiomycetidae</taxon>
        <taxon>Eurotiales</taxon>
        <taxon>Aspergillaceae</taxon>
        <taxon>Penicillium</taxon>
    </lineage>
</organism>
<comment type="similarity">
    <text evidence="2">Belongs to the bZIP family.</text>
</comment>
<dbReference type="PROSITE" id="PS50217">
    <property type="entry name" value="BZIP"/>
    <property type="match status" value="1"/>
</dbReference>
<dbReference type="PROSITE" id="PS00036">
    <property type="entry name" value="BZIP_BASIC"/>
    <property type="match status" value="1"/>
</dbReference>
<feature type="region of interest" description="Disordered" evidence="8">
    <location>
        <begin position="140"/>
        <end position="164"/>
    </location>
</feature>
<dbReference type="InterPro" id="IPR044280">
    <property type="entry name" value="Hac1/HY5"/>
</dbReference>
<dbReference type="OrthoDB" id="674948at2759"/>
<evidence type="ECO:0000256" key="3">
    <source>
        <dbReference type="ARBA" id="ARBA00023015"/>
    </source>
</evidence>
<feature type="compositionally biased region" description="Basic and acidic residues" evidence="8">
    <location>
        <begin position="69"/>
        <end position="83"/>
    </location>
</feature>
<evidence type="ECO:0000256" key="7">
    <source>
        <dbReference type="ARBA" id="ARBA00023242"/>
    </source>
</evidence>
<evidence type="ECO:0000256" key="1">
    <source>
        <dbReference type="ARBA" id="ARBA00004123"/>
    </source>
</evidence>
<reference evidence="10" key="1">
    <citation type="submission" date="2022-11" db="EMBL/GenBank/DDBJ databases">
        <authorList>
            <person name="Petersen C."/>
        </authorList>
    </citation>
    <scope>NUCLEOTIDE SEQUENCE</scope>
    <source>
        <strain evidence="10">IBT 34128</strain>
    </source>
</reference>
<evidence type="ECO:0000313" key="10">
    <source>
        <dbReference type="EMBL" id="KAJ5101444.1"/>
    </source>
</evidence>
<feature type="compositionally biased region" description="Polar residues" evidence="8">
    <location>
        <begin position="318"/>
        <end position="343"/>
    </location>
</feature>
<keyword evidence="7" id="KW-0539">Nucleus</keyword>
<dbReference type="GO" id="GO:0006986">
    <property type="term" value="P:response to unfolded protein"/>
    <property type="evidence" value="ECO:0007669"/>
    <property type="project" value="UniProtKB-KW"/>
</dbReference>
<dbReference type="GO" id="GO:0005634">
    <property type="term" value="C:nucleus"/>
    <property type="evidence" value="ECO:0007669"/>
    <property type="project" value="UniProtKB-SubCell"/>
</dbReference>
<reference evidence="10" key="2">
    <citation type="journal article" date="2023" name="IMA Fungus">
        <title>Comparative genomic study of the Penicillium genus elucidates a diverse pangenome and 15 lateral gene transfer events.</title>
        <authorList>
            <person name="Petersen C."/>
            <person name="Sorensen T."/>
            <person name="Nielsen M.R."/>
            <person name="Sondergaard T.E."/>
            <person name="Sorensen J.L."/>
            <person name="Fitzpatrick D.A."/>
            <person name="Frisvad J.C."/>
            <person name="Nielsen K.L."/>
        </authorList>
    </citation>
    <scope>NUCLEOTIDE SEQUENCE</scope>
    <source>
        <strain evidence="10">IBT 34128</strain>
    </source>
</reference>
<proteinExistence type="inferred from homology"/>
<feature type="region of interest" description="Disordered" evidence="8">
    <location>
        <begin position="1"/>
        <end position="98"/>
    </location>
</feature>
<dbReference type="Proteomes" id="UP001141434">
    <property type="component" value="Unassembled WGS sequence"/>
</dbReference>
<comment type="subcellular location">
    <subcellularLocation>
        <location evidence="1">Nucleus</location>
    </subcellularLocation>
</comment>
<keyword evidence="5" id="KW-0804">Transcription</keyword>
<dbReference type="Gene3D" id="1.20.5.170">
    <property type="match status" value="1"/>
</dbReference>
<feature type="compositionally biased region" description="Polar residues" evidence="8">
    <location>
        <begin position="1"/>
        <end position="12"/>
    </location>
</feature>
<dbReference type="SUPFAM" id="SSF57959">
    <property type="entry name" value="Leucine zipper domain"/>
    <property type="match status" value="1"/>
</dbReference>
<evidence type="ECO:0000256" key="8">
    <source>
        <dbReference type="SAM" id="MobiDB-lite"/>
    </source>
</evidence>
<evidence type="ECO:0000256" key="4">
    <source>
        <dbReference type="ARBA" id="ARBA00023125"/>
    </source>
</evidence>
<comment type="caution">
    <text evidence="10">The sequence shown here is derived from an EMBL/GenBank/DDBJ whole genome shotgun (WGS) entry which is preliminary data.</text>
</comment>
<dbReference type="FunFam" id="1.20.5.170:FF:000101">
    <property type="entry name" value="BZIP transcription factor HacA"/>
    <property type="match status" value="1"/>
</dbReference>
<gene>
    <name evidence="10" type="ORF">NUU61_003666</name>
</gene>
<keyword evidence="3" id="KW-0805">Transcription regulation</keyword>
<feature type="region of interest" description="Disordered" evidence="8">
    <location>
        <begin position="304"/>
        <end position="343"/>
    </location>
</feature>
<dbReference type="GO" id="GO:0000981">
    <property type="term" value="F:DNA-binding transcription factor activity, RNA polymerase II-specific"/>
    <property type="evidence" value="ECO:0007669"/>
    <property type="project" value="InterPro"/>
</dbReference>
<dbReference type="GeneID" id="81393416"/>
<dbReference type="GO" id="GO:0003677">
    <property type="term" value="F:DNA binding"/>
    <property type="evidence" value="ECO:0007669"/>
    <property type="project" value="UniProtKB-KW"/>
</dbReference>
<keyword evidence="4" id="KW-0238">DNA-binding</keyword>
<keyword evidence="11" id="KW-1185">Reference proteome</keyword>
<dbReference type="PANTHER" id="PTHR46714:SF6">
    <property type="entry name" value="TRANSCRIPTIONAL ACTIVATOR HAC1"/>
    <property type="match status" value="1"/>
</dbReference>
<evidence type="ECO:0000256" key="5">
    <source>
        <dbReference type="ARBA" id="ARBA00023163"/>
    </source>
</evidence>
<evidence type="ECO:0000259" key="9">
    <source>
        <dbReference type="PROSITE" id="PS50217"/>
    </source>
</evidence>
<name>A0A9W9KCN2_9EURO</name>
<keyword evidence="6" id="KW-0834">Unfolded protein response</keyword>
<sequence length="343" mass="37279">MADSINLDSLPTSPTPEIALTVSPADTSLDSPDPEEEAHDEKKPSKKRKSWGQELPVPKTNLPPRKRAKTDDEKEQRRIERVLRNRAAAQTSRERKRLEMEKLETEKIQMMEQNQFLLQRLSQMETENNRLSQQVAQLSAEVRGSRSATPKAGSPVAESPTLTPTLFKQEGDELSMERIPFPTPSATEYSPTLEPSTLAEASDVTQHPAAVLCDLQCPSLASKELEVPSPLFDVGSGDEPQDAHDVAAPLSDDDFRRLFNGDSPAEPHPSFPEDGLAFDVLDGGDLSAFPFDSLVDFDPESVALEGVDPAGLPDETSHPPTSMQPSLGASTSRCDGQSIAASG</sequence>
<dbReference type="PANTHER" id="PTHR46714">
    <property type="entry name" value="TRANSCRIPTIONAL ACTIVATOR HAC1"/>
    <property type="match status" value="1"/>
</dbReference>
<dbReference type="GO" id="GO:0045944">
    <property type="term" value="P:positive regulation of transcription by RNA polymerase II"/>
    <property type="evidence" value="ECO:0007669"/>
    <property type="project" value="InterPro"/>
</dbReference>
<dbReference type="SMART" id="SM00338">
    <property type="entry name" value="BRLZ"/>
    <property type="match status" value="1"/>
</dbReference>
<evidence type="ECO:0000256" key="6">
    <source>
        <dbReference type="ARBA" id="ARBA00023230"/>
    </source>
</evidence>
<dbReference type="InterPro" id="IPR046347">
    <property type="entry name" value="bZIP_sf"/>
</dbReference>
<feature type="domain" description="BZIP" evidence="9">
    <location>
        <begin position="75"/>
        <end position="138"/>
    </location>
</feature>
<dbReference type="RefSeq" id="XP_056512275.1">
    <property type="nucleotide sequence ID" value="XM_056654248.1"/>
</dbReference>
<dbReference type="CDD" id="cd14710">
    <property type="entry name" value="bZIP_HAC1-like"/>
    <property type="match status" value="1"/>
</dbReference>
<dbReference type="EMBL" id="JAPMSZ010000005">
    <property type="protein sequence ID" value="KAJ5101444.1"/>
    <property type="molecule type" value="Genomic_DNA"/>
</dbReference>